<dbReference type="EMBL" id="OZ038524">
    <property type="protein sequence ID" value="CAL2083373.1"/>
    <property type="molecule type" value="Genomic_DNA"/>
</dbReference>
<proteinExistence type="predicted"/>
<evidence type="ECO:0000256" key="1">
    <source>
        <dbReference type="SAM" id="Phobius"/>
    </source>
</evidence>
<dbReference type="RefSeq" id="WP_101902743.1">
    <property type="nucleotide sequence ID" value="NZ_OZ038524.1"/>
</dbReference>
<protein>
    <submittedName>
        <fullName evidence="2">Uncharacterized protein</fullName>
    </submittedName>
</protein>
<keyword evidence="1" id="KW-0812">Transmembrane</keyword>
<evidence type="ECO:0000313" key="2">
    <source>
        <dbReference type="EMBL" id="CAL2083373.1"/>
    </source>
</evidence>
<reference evidence="2 3" key="1">
    <citation type="submission" date="2024-05" db="EMBL/GenBank/DDBJ databases">
        <authorList>
            <person name="Duchaud E."/>
        </authorList>
    </citation>
    <scope>NUCLEOTIDE SEQUENCE [LARGE SCALE GENOMIC DNA]</scope>
    <source>
        <strain evidence="2">Ena-SAMPLE-TAB-13-05-2024-13:56:06:370-140309</strain>
    </source>
</reference>
<evidence type="ECO:0000313" key="3">
    <source>
        <dbReference type="Proteomes" id="UP001497514"/>
    </source>
</evidence>
<feature type="transmembrane region" description="Helical" evidence="1">
    <location>
        <begin position="109"/>
        <end position="129"/>
    </location>
</feature>
<accession>A0ABP1EKH9</accession>
<keyword evidence="1" id="KW-1133">Transmembrane helix</keyword>
<keyword evidence="3" id="KW-1185">Reference proteome</keyword>
<organism evidence="2 3">
    <name type="scientific">Tenacibaculum dicentrarchi</name>
    <dbReference type="NCBI Taxonomy" id="669041"/>
    <lineage>
        <taxon>Bacteria</taxon>
        <taxon>Pseudomonadati</taxon>
        <taxon>Bacteroidota</taxon>
        <taxon>Flavobacteriia</taxon>
        <taxon>Flavobacteriales</taxon>
        <taxon>Flavobacteriaceae</taxon>
        <taxon>Tenacibaculum</taxon>
    </lineage>
</organism>
<dbReference type="Proteomes" id="UP001497514">
    <property type="component" value="Chromosome"/>
</dbReference>
<gene>
    <name evidence="2" type="ORF">TD3509T_1526</name>
</gene>
<name>A0ABP1EKH9_9FLAO</name>
<keyword evidence="1" id="KW-0472">Membrane</keyword>
<sequence length="197" mass="22834">MNKLAKEDITVLDFIIDKCIKTGNAVSINDLINAKLIKVNNESATFSIDLNSKQEFIRLLGILKEYNVCECKFEEDCEFARTNENTLNFQKNGGFSELYKSLNKKTLDWYKIIAIIVPILFGSVSVYFLNANYNLKINQSNLKKENDSLTNHNLIVRTELLSYKDSVYQLKDKLKQENLKPLYKKENSKKEPYINVE</sequence>